<dbReference type="PANTHER" id="PTHR48098:SF1">
    <property type="entry name" value="DIACYLGLYCEROL ACYLTRANSFERASE_MYCOLYLTRANSFERASE AG85A"/>
    <property type="match status" value="1"/>
</dbReference>
<evidence type="ECO:0000313" key="2">
    <source>
        <dbReference type="Proteomes" id="UP000199589"/>
    </source>
</evidence>
<dbReference type="InterPro" id="IPR029058">
    <property type="entry name" value="AB_hydrolase_fold"/>
</dbReference>
<dbReference type="SUPFAM" id="SSF53474">
    <property type="entry name" value="alpha/beta-Hydrolases"/>
    <property type="match status" value="1"/>
</dbReference>
<dbReference type="OrthoDB" id="9803578at2"/>
<dbReference type="InterPro" id="IPR050583">
    <property type="entry name" value="Mycobacterial_A85_antigen"/>
</dbReference>
<proteinExistence type="predicted"/>
<dbReference type="Pfam" id="PF00756">
    <property type="entry name" value="Esterase"/>
    <property type="match status" value="1"/>
</dbReference>
<evidence type="ECO:0000313" key="1">
    <source>
        <dbReference type="EMBL" id="SFK16532.1"/>
    </source>
</evidence>
<keyword evidence="2" id="KW-1185">Reference proteome</keyword>
<dbReference type="Proteomes" id="UP000199589">
    <property type="component" value="Unassembled WGS sequence"/>
</dbReference>
<protein>
    <submittedName>
        <fullName evidence="1">S-formylglutathione hydrolase FrmB</fullName>
    </submittedName>
</protein>
<dbReference type="AlphaFoldDB" id="A0A1I3XA99"/>
<dbReference type="EMBL" id="FOSJ01000013">
    <property type="protein sequence ID" value="SFK16532.1"/>
    <property type="molecule type" value="Genomic_DNA"/>
</dbReference>
<keyword evidence="1" id="KW-0378">Hydrolase</keyword>
<name>A0A1I3XA99_9LACT</name>
<dbReference type="PANTHER" id="PTHR48098">
    <property type="entry name" value="ENTEROCHELIN ESTERASE-RELATED"/>
    <property type="match status" value="1"/>
</dbReference>
<gene>
    <name evidence="1" type="ORF">SAMN04488569_101323</name>
</gene>
<reference evidence="2" key="1">
    <citation type="submission" date="2016-10" db="EMBL/GenBank/DDBJ databases">
        <authorList>
            <person name="Varghese N."/>
            <person name="Submissions S."/>
        </authorList>
    </citation>
    <scope>NUCLEOTIDE SEQUENCE [LARGE SCALE GENOMIC DNA]</scope>
    <source>
        <strain evidence="2">DSM 16108</strain>
    </source>
</reference>
<dbReference type="RefSeq" id="WP_091896791.1">
    <property type="nucleotide sequence ID" value="NZ_FOSJ01000013.1"/>
</dbReference>
<sequence>MTTIDATFFSDKLSRKVSYSAIIPEKSRKEKSLRTLYLLHGYSGDRKDWFYAGNIEQLAEEYNIAVIIPSGENSYYVDHPSGAEYGRFIGEELVEETRSLFPLSTDQKDTWIAGLSMGGYGALRNGLYYNKTFGKIAALSSRILRKDFKNDQHTYPDRIMKVLIGSNDVNDMPDAMDLYQLVAENKIQPALYMACGTSDFLYQDNLEFHHYLKDQKVEHQYIENEGDHNWGFWNQQIIPALEWLTS</sequence>
<dbReference type="GO" id="GO:0016787">
    <property type="term" value="F:hydrolase activity"/>
    <property type="evidence" value="ECO:0007669"/>
    <property type="project" value="UniProtKB-KW"/>
</dbReference>
<dbReference type="GO" id="GO:0016747">
    <property type="term" value="F:acyltransferase activity, transferring groups other than amino-acyl groups"/>
    <property type="evidence" value="ECO:0007669"/>
    <property type="project" value="TreeGrafter"/>
</dbReference>
<accession>A0A1I3XA99</accession>
<organism evidence="1 2">
    <name type="scientific">Marinilactibacillus piezotolerans</name>
    <dbReference type="NCBI Taxonomy" id="258723"/>
    <lineage>
        <taxon>Bacteria</taxon>
        <taxon>Bacillati</taxon>
        <taxon>Bacillota</taxon>
        <taxon>Bacilli</taxon>
        <taxon>Lactobacillales</taxon>
        <taxon>Carnobacteriaceae</taxon>
        <taxon>Marinilactibacillus</taxon>
    </lineage>
</organism>
<dbReference type="InterPro" id="IPR000801">
    <property type="entry name" value="Esterase-like"/>
</dbReference>
<dbReference type="Gene3D" id="3.40.50.1820">
    <property type="entry name" value="alpha/beta hydrolase"/>
    <property type="match status" value="1"/>
</dbReference>